<reference evidence="1 2" key="1">
    <citation type="submission" date="2018-10" db="EMBL/GenBank/DDBJ databases">
        <title>Marmoricola sp. 4Q3S-7 whole genome shotgun sequence.</title>
        <authorList>
            <person name="Li F."/>
        </authorList>
    </citation>
    <scope>NUCLEOTIDE SEQUENCE [LARGE SCALE GENOMIC DNA]</scope>
    <source>
        <strain evidence="1 2">4Q3S-7</strain>
    </source>
</reference>
<evidence type="ECO:0000313" key="1">
    <source>
        <dbReference type="EMBL" id="RLV48762.1"/>
    </source>
</evidence>
<dbReference type="RefSeq" id="WP_121806723.1">
    <property type="nucleotide sequence ID" value="NZ_RDBE01000008.1"/>
</dbReference>
<comment type="caution">
    <text evidence="1">The sequence shown here is derived from an EMBL/GenBank/DDBJ whole genome shotgun (WGS) entry which is preliminary data.</text>
</comment>
<gene>
    <name evidence="1" type="ORF">D9V37_13650</name>
</gene>
<dbReference type="AlphaFoldDB" id="A0A3L8P1G8"/>
<name>A0A3L8P1G8_9ACTN</name>
<dbReference type="OrthoDB" id="5193525at2"/>
<keyword evidence="2" id="KW-1185">Reference proteome</keyword>
<dbReference type="Proteomes" id="UP000281708">
    <property type="component" value="Unassembled WGS sequence"/>
</dbReference>
<dbReference type="EMBL" id="RDBE01000008">
    <property type="protein sequence ID" value="RLV48762.1"/>
    <property type="molecule type" value="Genomic_DNA"/>
</dbReference>
<evidence type="ECO:0000313" key="2">
    <source>
        <dbReference type="Proteomes" id="UP000281708"/>
    </source>
</evidence>
<organism evidence="1 2">
    <name type="scientific">Nocardioides mangrovicus</name>
    <dbReference type="NCBI Taxonomy" id="2478913"/>
    <lineage>
        <taxon>Bacteria</taxon>
        <taxon>Bacillati</taxon>
        <taxon>Actinomycetota</taxon>
        <taxon>Actinomycetes</taxon>
        <taxon>Propionibacteriales</taxon>
        <taxon>Nocardioidaceae</taxon>
        <taxon>Nocardioides</taxon>
    </lineage>
</organism>
<protein>
    <submittedName>
        <fullName evidence="1">Acetone carboxylase</fullName>
    </submittedName>
</protein>
<sequence>MDICSARGCQLPAQWELRWNNPKLHIPERRKVWLACEEHRTSLSDFLTARGFLREVEPHPAET</sequence>
<proteinExistence type="predicted"/>
<accession>A0A3L8P1G8</accession>